<keyword evidence="3" id="KW-1185">Reference proteome</keyword>
<evidence type="ECO:0000313" key="3">
    <source>
        <dbReference type="Proteomes" id="UP001152622"/>
    </source>
</evidence>
<reference evidence="2" key="1">
    <citation type="journal article" date="2023" name="Science">
        <title>Genome structures resolve the early diversification of teleost fishes.</title>
        <authorList>
            <person name="Parey E."/>
            <person name="Louis A."/>
            <person name="Montfort J."/>
            <person name="Bouchez O."/>
            <person name="Roques C."/>
            <person name="Iampietro C."/>
            <person name="Lluch J."/>
            <person name="Castinel A."/>
            <person name="Donnadieu C."/>
            <person name="Desvignes T."/>
            <person name="Floi Bucao C."/>
            <person name="Jouanno E."/>
            <person name="Wen M."/>
            <person name="Mejri S."/>
            <person name="Dirks R."/>
            <person name="Jansen H."/>
            <person name="Henkel C."/>
            <person name="Chen W.J."/>
            <person name="Zahm M."/>
            <person name="Cabau C."/>
            <person name="Klopp C."/>
            <person name="Thompson A.W."/>
            <person name="Robinson-Rechavi M."/>
            <person name="Braasch I."/>
            <person name="Lecointre G."/>
            <person name="Bobe J."/>
            <person name="Postlethwait J.H."/>
            <person name="Berthelot C."/>
            <person name="Roest Crollius H."/>
            <person name="Guiguen Y."/>
        </authorList>
    </citation>
    <scope>NUCLEOTIDE SEQUENCE</scope>
    <source>
        <strain evidence="2">WJC10195</strain>
    </source>
</reference>
<evidence type="ECO:0000256" key="1">
    <source>
        <dbReference type="SAM" id="MobiDB-lite"/>
    </source>
</evidence>
<gene>
    <name evidence="2" type="ORF">SKAU_G00227190</name>
</gene>
<protein>
    <submittedName>
        <fullName evidence="2">Uncharacterized protein</fullName>
    </submittedName>
</protein>
<organism evidence="2 3">
    <name type="scientific">Synaphobranchus kaupii</name>
    <name type="common">Kaup's arrowtooth eel</name>
    <dbReference type="NCBI Taxonomy" id="118154"/>
    <lineage>
        <taxon>Eukaryota</taxon>
        <taxon>Metazoa</taxon>
        <taxon>Chordata</taxon>
        <taxon>Craniata</taxon>
        <taxon>Vertebrata</taxon>
        <taxon>Euteleostomi</taxon>
        <taxon>Actinopterygii</taxon>
        <taxon>Neopterygii</taxon>
        <taxon>Teleostei</taxon>
        <taxon>Anguilliformes</taxon>
        <taxon>Synaphobranchidae</taxon>
        <taxon>Synaphobranchus</taxon>
    </lineage>
</organism>
<name>A0A9Q1F4X9_SYNKA</name>
<dbReference type="Proteomes" id="UP001152622">
    <property type="component" value="Chromosome 8"/>
</dbReference>
<dbReference type="EMBL" id="JAINUF010000008">
    <property type="protein sequence ID" value="KAJ8351243.1"/>
    <property type="molecule type" value="Genomic_DNA"/>
</dbReference>
<proteinExistence type="predicted"/>
<evidence type="ECO:0000313" key="2">
    <source>
        <dbReference type="EMBL" id="KAJ8351243.1"/>
    </source>
</evidence>
<feature type="region of interest" description="Disordered" evidence="1">
    <location>
        <begin position="83"/>
        <end position="102"/>
    </location>
</feature>
<sequence>MHKKAINYWVDHLTTATAIRLQKHLCATLCMKKQAAFCLLRLPSPGWGWRVVYRRDSRQITHTVYRGHPRNQRDHIAVPSEKHIPVTPRHTGPHSVCSSQKRGMIMGNLPT</sequence>
<dbReference type="AlphaFoldDB" id="A0A9Q1F4X9"/>
<comment type="caution">
    <text evidence="2">The sequence shown here is derived from an EMBL/GenBank/DDBJ whole genome shotgun (WGS) entry which is preliminary data.</text>
</comment>
<accession>A0A9Q1F4X9</accession>